<gene>
    <name evidence="1" type="ORF">ENT87_03225</name>
</gene>
<sequence length="311" mass="36459">MLLKIVNVDRKIDLNKLLYPSFILPLVEMNTITNELFKRWGYCKNLKIRKDNGNIVIAHEEKRCIEYADEILGLWFDIDRYRKDVSKNYQELIEGMIETHGKIGIATSSNDDVEIFSSIFLSRATDFHRNTVRWLRNAFSMFENLNRIAYLDNLDSILTSVGNSFQIKQWIAVLRDYLNLRNAIRCEIDIQSIKSRLLRMKFVGPKVTYAYILFILKNTSYAPIDRNFLEFLKRFSVTRPLIGAIPQKRLCMVYTCEHCTYKKVCTLYRVRSAFGHMSGWLQTMAYLHVKTLCNTGGCNICRLRDQCLIVK</sequence>
<evidence type="ECO:0000313" key="1">
    <source>
        <dbReference type="EMBL" id="HGN36545.1"/>
    </source>
</evidence>
<reference evidence="1" key="1">
    <citation type="journal article" date="2020" name="mSystems">
        <title>Genome- and Community-Level Interaction Insights into Carbon Utilization and Element Cycling Functions of Hydrothermarchaeota in Hydrothermal Sediment.</title>
        <authorList>
            <person name="Zhou Z."/>
            <person name="Liu Y."/>
            <person name="Xu W."/>
            <person name="Pan J."/>
            <person name="Luo Z.H."/>
            <person name="Li M."/>
        </authorList>
    </citation>
    <scope>NUCLEOTIDE SEQUENCE [LARGE SCALE GENOMIC DNA]</scope>
    <source>
        <strain evidence="1">SpSt-618</strain>
    </source>
</reference>
<proteinExistence type="predicted"/>
<dbReference type="EMBL" id="DTAI01000092">
    <property type="protein sequence ID" value="HGN36545.1"/>
    <property type="molecule type" value="Genomic_DNA"/>
</dbReference>
<dbReference type="InterPro" id="IPR011257">
    <property type="entry name" value="DNA_glycosylase"/>
</dbReference>
<dbReference type="GO" id="GO:0003824">
    <property type="term" value="F:catalytic activity"/>
    <property type="evidence" value="ECO:0007669"/>
    <property type="project" value="InterPro"/>
</dbReference>
<accession>A0A7J3I7I5</accession>
<dbReference type="SUPFAM" id="SSF48150">
    <property type="entry name" value="DNA-glycosylase"/>
    <property type="match status" value="1"/>
</dbReference>
<dbReference type="GO" id="GO:0006281">
    <property type="term" value="P:DNA repair"/>
    <property type="evidence" value="ECO:0007669"/>
    <property type="project" value="InterPro"/>
</dbReference>
<name>A0A7J3I7I5_9CREN</name>
<comment type="caution">
    <text evidence="1">The sequence shown here is derived from an EMBL/GenBank/DDBJ whole genome shotgun (WGS) entry which is preliminary data.</text>
</comment>
<organism evidence="1">
    <name type="scientific">Ignisphaera aggregans</name>
    <dbReference type="NCBI Taxonomy" id="334771"/>
    <lineage>
        <taxon>Archaea</taxon>
        <taxon>Thermoproteota</taxon>
        <taxon>Thermoprotei</taxon>
        <taxon>Desulfurococcales</taxon>
        <taxon>Desulfurococcaceae</taxon>
        <taxon>Ignisphaera</taxon>
    </lineage>
</organism>
<protein>
    <submittedName>
        <fullName evidence="1">Uncharacterized protein</fullName>
    </submittedName>
</protein>
<dbReference type="AlphaFoldDB" id="A0A7J3I7I5"/>